<dbReference type="EC" id="2.7.1.144" evidence="7"/>
<keyword evidence="7" id="KW-0423">Lactose metabolism</keyword>
<proteinExistence type="inferred from homology"/>
<feature type="domain" description="Carbohydrate kinase PfkB" evidence="9">
    <location>
        <begin position="6"/>
        <end position="292"/>
    </location>
</feature>
<dbReference type="GO" id="GO:0008662">
    <property type="term" value="F:1-phosphofructokinase activity"/>
    <property type="evidence" value="ECO:0007669"/>
    <property type="project" value="UniProtKB-UniRule"/>
</dbReference>
<dbReference type="Pfam" id="PF00294">
    <property type="entry name" value="PfkB"/>
    <property type="match status" value="1"/>
</dbReference>
<dbReference type="Gene3D" id="3.40.1190.20">
    <property type="match status" value="1"/>
</dbReference>
<dbReference type="GO" id="GO:0005829">
    <property type="term" value="C:cytosol"/>
    <property type="evidence" value="ECO:0007669"/>
    <property type="project" value="TreeGrafter"/>
</dbReference>
<evidence type="ECO:0000256" key="6">
    <source>
        <dbReference type="ARBA" id="ARBA00047745"/>
    </source>
</evidence>
<dbReference type="InterPro" id="IPR029056">
    <property type="entry name" value="Ribokinase-like"/>
</dbReference>
<dbReference type="InterPro" id="IPR002173">
    <property type="entry name" value="Carboh/pur_kinase_PfkB_CS"/>
</dbReference>
<protein>
    <recommendedName>
        <fullName evidence="7">Tagatose-6-phosphate kinase</fullName>
        <ecNumber evidence="7">2.7.1.144</ecNumber>
    </recommendedName>
</protein>
<dbReference type="GO" id="GO:0005988">
    <property type="term" value="P:lactose metabolic process"/>
    <property type="evidence" value="ECO:0007669"/>
    <property type="project" value="UniProtKB-KW"/>
</dbReference>
<dbReference type="UniPathway" id="UPA00704">
    <property type="reaction ID" value="UER00715"/>
</dbReference>
<dbReference type="RefSeq" id="WP_071610938.1">
    <property type="nucleotide sequence ID" value="NZ_CP015756.1"/>
</dbReference>
<dbReference type="PANTHER" id="PTHR46566">
    <property type="entry name" value="1-PHOSPHOFRUCTOKINASE-RELATED"/>
    <property type="match status" value="1"/>
</dbReference>
<comment type="pathway">
    <text evidence="7">Carbohydrate metabolism; D-tagatose 6-phosphate degradation; D-glyceraldehyde 3-phosphate and glycerone phosphate from D-tagatose 6-phosphate: step 1/2.</text>
</comment>
<evidence type="ECO:0000313" key="10">
    <source>
        <dbReference type="EMBL" id="APC38642.1"/>
    </source>
</evidence>
<keyword evidence="5 7" id="KW-0067">ATP-binding</keyword>
<dbReference type="PROSITE" id="PS00584">
    <property type="entry name" value="PFKB_KINASES_2"/>
    <property type="match status" value="1"/>
</dbReference>
<comment type="similarity">
    <text evidence="1">Belongs to the carbohydrate kinase pfkB family.</text>
</comment>
<evidence type="ECO:0000256" key="4">
    <source>
        <dbReference type="ARBA" id="ARBA00022777"/>
    </source>
</evidence>
<organism evidence="10 11">
    <name type="scientific">Clostridium estertheticum subsp. estertheticum</name>
    <dbReference type="NCBI Taxonomy" id="1552"/>
    <lineage>
        <taxon>Bacteria</taxon>
        <taxon>Bacillati</taxon>
        <taxon>Bacillota</taxon>
        <taxon>Clostridia</taxon>
        <taxon>Eubacteriales</taxon>
        <taxon>Clostridiaceae</taxon>
        <taxon>Clostridium</taxon>
    </lineage>
</organism>
<accession>A0A1J0GBC3</accession>
<comment type="function">
    <text evidence="8">Catalyzes the ATP-dependent phosphorylation of fructose-l-phosphate to fructose-l,6-bisphosphate.</text>
</comment>
<evidence type="ECO:0000256" key="1">
    <source>
        <dbReference type="ARBA" id="ARBA00005380"/>
    </source>
</evidence>
<dbReference type="EMBL" id="CP015756">
    <property type="protein sequence ID" value="APC38642.1"/>
    <property type="molecule type" value="Genomic_DNA"/>
</dbReference>
<evidence type="ECO:0000256" key="5">
    <source>
        <dbReference type="ARBA" id="ARBA00022840"/>
    </source>
</evidence>
<dbReference type="NCBIfam" id="TIGR03168">
    <property type="entry name" value="1-PFK"/>
    <property type="match status" value="1"/>
</dbReference>
<dbReference type="InterPro" id="IPR017583">
    <property type="entry name" value="Tagatose/fructose_Pkinase"/>
</dbReference>
<evidence type="ECO:0000256" key="8">
    <source>
        <dbReference type="RuleBase" id="RU369061"/>
    </source>
</evidence>
<keyword evidence="3 7" id="KW-0547">Nucleotide-binding</keyword>
<dbReference type="PANTHER" id="PTHR46566:SF2">
    <property type="entry name" value="ATP-DEPENDENT 6-PHOSPHOFRUCTOKINASE ISOZYME 2"/>
    <property type="match status" value="1"/>
</dbReference>
<dbReference type="GO" id="GO:0009024">
    <property type="term" value="F:tagatose-6-phosphate kinase activity"/>
    <property type="evidence" value="ECO:0007669"/>
    <property type="project" value="UniProtKB-EC"/>
</dbReference>
<comment type="similarity">
    <text evidence="7">Belongs to the carbohydrate kinase PfkB family. LacC subfamily.</text>
</comment>
<dbReference type="KEGG" id="ceu:A7L45_00215"/>
<dbReference type="InterPro" id="IPR022463">
    <property type="entry name" value="1-PFruKinase"/>
</dbReference>
<comment type="catalytic activity">
    <reaction evidence="6 8">
        <text>beta-D-fructose 1-phosphate + ATP = beta-D-fructose 1,6-bisphosphate + ADP + H(+)</text>
        <dbReference type="Rhea" id="RHEA:14213"/>
        <dbReference type="ChEBI" id="CHEBI:15378"/>
        <dbReference type="ChEBI" id="CHEBI:30616"/>
        <dbReference type="ChEBI" id="CHEBI:32966"/>
        <dbReference type="ChEBI" id="CHEBI:138881"/>
        <dbReference type="ChEBI" id="CHEBI:456216"/>
        <dbReference type="EC" id="2.7.1.56"/>
    </reaction>
</comment>
<dbReference type="AlphaFoldDB" id="A0A1J0GBC3"/>
<dbReference type="FunFam" id="3.40.1190.20:FF:000001">
    <property type="entry name" value="Phosphofructokinase"/>
    <property type="match status" value="1"/>
</dbReference>
<dbReference type="NCBIfam" id="TIGR03828">
    <property type="entry name" value="pfkB"/>
    <property type="match status" value="1"/>
</dbReference>
<dbReference type="Proteomes" id="UP000182569">
    <property type="component" value="Chromosome"/>
</dbReference>
<dbReference type="SUPFAM" id="SSF53613">
    <property type="entry name" value="Ribokinase-like"/>
    <property type="match status" value="1"/>
</dbReference>
<evidence type="ECO:0000259" key="9">
    <source>
        <dbReference type="Pfam" id="PF00294"/>
    </source>
</evidence>
<reference evidence="11" key="1">
    <citation type="journal article" date="2016" name="Front. Microbiol.">
        <title>Complete Genome Sequence of Clostridium estertheticum DSM 8809, a Microbe Identified in Spoiled Vacuum Packed Beef.</title>
        <authorList>
            <person name="Yu Z."/>
            <person name="Gunn L."/>
            <person name="Brennan E."/>
            <person name="Reid R."/>
            <person name="Wall P.G."/>
            <person name="Gaora O.P."/>
            <person name="Hurley D."/>
            <person name="Bolton D."/>
            <person name="Fanning S."/>
        </authorList>
    </citation>
    <scope>NUCLEOTIDE SEQUENCE [LARGE SCALE GENOMIC DNA]</scope>
    <source>
        <strain evidence="11">DSM 8809</strain>
    </source>
</reference>
<evidence type="ECO:0000256" key="7">
    <source>
        <dbReference type="PIRNR" id="PIRNR000535"/>
    </source>
</evidence>
<gene>
    <name evidence="10" type="ORF">A7L45_00215</name>
</gene>
<dbReference type="CDD" id="cd01164">
    <property type="entry name" value="FruK_PfkB_like"/>
    <property type="match status" value="1"/>
</dbReference>
<keyword evidence="11" id="KW-1185">Reference proteome</keyword>
<evidence type="ECO:0000256" key="3">
    <source>
        <dbReference type="ARBA" id="ARBA00022741"/>
    </source>
</evidence>
<evidence type="ECO:0000313" key="11">
    <source>
        <dbReference type="Proteomes" id="UP000182569"/>
    </source>
</evidence>
<keyword evidence="4 8" id="KW-0418">Kinase</keyword>
<dbReference type="PIRSF" id="PIRSF000535">
    <property type="entry name" value="1PFK/6PFK/LacC"/>
    <property type="match status" value="1"/>
</dbReference>
<name>A0A1J0GBC3_9CLOT</name>
<dbReference type="GO" id="GO:0005524">
    <property type="term" value="F:ATP binding"/>
    <property type="evidence" value="ECO:0007669"/>
    <property type="project" value="UniProtKB-UniRule"/>
</dbReference>
<sequence>MIVTVTLNPAIDKTIEIDDFKIGNVNRISSTRIDVGGKGINVSKVIKELQYKSLALGFVGGSSGNQIKDYLNDSNINNDFLSVNGETRTNIKIFDKVNNTHTDINENGPSVTVDDIANIKGKIMEHCDEKSLVILSGSVPIGASSSIYGDIIKDIKSKGGRVILDADGDMLMQGIKAGPYIVKPNVCELEKAFGISIDSEEKVIETAKKILKYGVKFVVISQGSEGSLVISSDKIAKVVGLKVEVKSTVGAGDSMVAAMAVGTQNNYGFEETMKLACATSAANVMTEGTQTGRLIDIEKLKKQVTIKYL</sequence>
<dbReference type="GO" id="GO:0044281">
    <property type="term" value="P:small molecule metabolic process"/>
    <property type="evidence" value="ECO:0007669"/>
    <property type="project" value="UniProtKB-ARBA"/>
</dbReference>
<keyword evidence="2 7" id="KW-0808">Transferase</keyword>
<evidence type="ECO:0000256" key="2">
    <source>
        <dbReference type="ARBA" id="ARBA00022679"/>
    </source>
</evidence>
<dbReference type="GO" id="GO:2001059">
    <property type="term" value="P:D-tagatose 6-phosphate catabolic process"/>
    <property type="evidence" value="ECO:0007669"/>
    <property type="project" value="UniProtKB-UniPathway"/>
</dbReference>
<dbReference type="InterPro" id="IPR011611">
    <property type="entry name" value="PfkB_dom"/>
</dbReference>
<dbReference type="STRING" id="1552.A7L45_00215"/>
<dbReference type="GO" id="GO:0016052">
    <property type="term" value="P:carbohydrate catabolic process"/>
    <property type="evidence" value="ECO:0007669"/>
    <property type="project" value="UniProtKB-ARBA"/>
</dbReference>
<dbReference type="OrthoDB" id="9801219at2"/>
<comment type="catalytic activity">
    <reaction evidence="7">
        <text>D-tagatofuranose 6-phosphate + ATP = D-tagatofuranose 1,6-bisphosphate + ADP + H(+)</text>
        <dbReference type="Rhea" id="RHEA:12420"/>
        <dbReference type="ChEBI" id="CHEBI:15378"/>
        <dbReference type="ChEBI" id="CHEBI:30616"/>
        <dbReference type="ChEBI" id="CHEBI:58694"/>
        <dbReference type="ChEBI" id="CHEBI:58695"/>
        <dbReference type="ChEBI" id="CHEBI:456216"/>
        <dbReference type="EC" id="2.7.1.144"/>
    </reaction>
</comment>